<comment type="caution">
    <text evidence="1">The sequence shown here is derived from an EMBL/GenBank/DDBJ whole genome shotgun (WGS) entry which is preliminary data.</text>
</comment>
<evidence type="ECO:0000313" key="2">
    <source>
        <dbReference type="Proteomes" id="UP000257109"/>
    </source>
</evidence>
<sequence length="96" mass="10373">MKVNTGLGLGMGCTKTCFFKGRRVKNSTCTCQKHDGVGMATWLCQSIVAAFFASLECCSCFYVDTTDATDCDSTSSPLFLNAEKDDYVVPNSLTTI</sequence>
<feature type="non-terminal residue" evidence="1">
    <location>
        <position position="1"/>
    </location>
</feature>
<keyword evidence="2" id="KW-1185">Reference proteome</keyword>
<dbReference type="Proteomes" id="UP000257109">
    <property type="component" value="Unassembled WGS sequence"/>
</dbReference>
<reference evidence="1" key="1">
    <citation type="submission" date="2018-05" db="EMBL/GenBank/DDBJ databases">
        <title>Draft genome of Mucuna pruriens seed.</title>
        <authorList>
            <person name="Nnadi N.E."/>
            <person name="Vos R."/>
            <person name="Hasami M.H."/>
            <person name="Devisetty U.K."/>
            <person name="Aguiy J.C."/>
        </authorList>
    </citation>
    <scope>NUCLEOTIDE SEQUENCE [LARGE SCALE GENOMIC DNA]</scope>
    <source>
        <strain evidence="1">JCA_2017</strain>
    </source>
</reference>
<accession>A0A371EXY6</accession>
<gene>
    <name evidence="1" type="ORF">CR513_49846</name>
</gene>
<proteinExistence type="predicted"/>
<dbReference type="OrthoDB" id="1434432at2759"/>
<protein>
    <submittedName>
        <fullName evidence="1">Uncharacterized protein</fullName>
    </submittedName>
</protein>
<evidence type="ECO:0000313" key="1">
    <source>
        <dbReference type="EMBL" id="RDX70864.1"/>
    </source>
</evidence>
<dbReference type="PANTHER" id="PTHR34061:SF2">
    <property type="entry name" value="PROTEIN, PUTATIVE-RELATED"/>
    <property type="match status" value="1"/>
</dbReference>
<organism evidence="1 2">
    <name type="scientific">Mucuna pruriens</name>
    <name type="common">Velvet bean</name>
    <name type="synonym">Dolichos pruriens</name>
    <dbReference type="NCBI Taxonomy" id="157652"/>
    <lineage>
        <taxon>Eukaryota</taxon>
        <taxon>Viridiplantae</taxon>
        <taxon>Streptophyta</taxon>
        <taxon>Embryophyta</taxon>
        <taxon>Tracheophyta</taxon>
        <taxon>Spermatophyta</taxon>
        <taxon>Magnoliopsida</taxon>
        <taxon>eudicotyledons</taxon>
        <taxon>Gunneridae</taxon>
        <taxon>Pentapetalae</taxon>
        <taxon>rosids</taxon>
        <taxon>fabids</taxon>
        <taxon>Fabales</taxon>
        <taxon>Fabaceae</taxon>
        <taxon>Papilionoideae</taxon>
        <taxon>50 kb inversion clade</taxon>
        <taxon>NPAAA clade</taxon>
        <taxon>indigoferoid/millettioid clade</taxon>
        <taxon>Phaseoleae</taxon>
        <taxon>Mucuna</taxon>
    </lineage>
</organism>
<dbReference type="EMBL" id="QJKJ01011549">
    <property type="protein sequence ID" value="RDX70864.1"/>
    <property type="molecule type" value="Genomic_DNA"/>
</dbReference>
<dbReference type="PANTHER" id="PTHR34061">
    <property type="entry name" value="PROTEIN, PUTATIVE-RELATED"/>
    <property type="match status" value="1"/>
</dbReference>
<dbReference type="AlphaFoldDB" id="A0A371EXY6"/>
<name>A0A371EXY6_MUCPR</name>